<comment type="caution">
    <text evidence="1">The sequence shown here is derived from an EMBL/GenBank/DDBJ whole genome shotgun (WGS) entry which is preliminary data.</text>
</comment>
<dbReference type="AlphaFoldDB" id="A0A553NNE1"/>
<evidence type="ECO:0000313" key="2">
    <source>
        <dbReference type="Proteomes" id="UP000316079"/>
    </source>
</evidence>
<keyword evidence="2" id="KW-1185">Reference proteome</keyword>
<reference evidence="1 2" key="1">
    <citation type="journal article" date="2019" name="Sci. Data">
        <title>Hybrid genome assembly and annotation of Danionella translucida.</title>
        <authorList>
            <person name="Kadobianskyi M."/>
            <person name="Schulze L."/>
            <person name="Schuelke M."/>
            <person name="Judkewitz B."/>
        </authorList>
    </citation>
    <scope>NUCLEOTIDE SEQUENCE [LARGE SCALE GENOMIC DNA]</scope>
    <source>
        <strain evidence="1 2">Bolton</strain>
    </source>
</reference>
<protein>
    <submittedName>
        <fullName evidence="1">Uncharacterized protein</fullName>
    </submittedName>
</protein>
<evidence type="ECO:0000313" key="1">
    <source>
        <dbReference type="EMBL" id="TRY66900.1"/>
    </source>
</evidence>
<proteinExistence type="predicted"/>
<gene>
    <name evidence="1" type="ORF">DNTS_028508</name>
</gene>
<dbReference type="EMBL" id="SRMA01026820">
    <property type="protein sequence ID" value="TRY66900.1"/>
    <property type="molecule type" value="Genomic_DNA"/>
</dbReference>
<dbReference type="Proteomes" id="UP000316079">
    <property type="component" value="Unassembled WGS sequence"/>
</dbReference>
<accession>A0A553NNE1</accession>
<feature type="non-terminal residue" evidence="1">
    <location>
        <position position="1"/>
    </location>
</feature>
<organism evidence="1 2">
    <name type="scientific">Danionella cerebrum</name>
    <dbReference type="NCBI Taxonomy" id="2873325"/>
    <lineage>
        <taxon>Eukaryota</taxon>
        <taxon>Metazoa</taxon>
        <taxon>Chordata</taxon>
        <taxon>Craniata</taxon>
        <taxon>Vertebrata</taxon>
        <taxon>Euteleostomi</taxon>
        <taxon>Actinopterygii</taxon>
        <taxon>Neopterygii</taxon>
        <taxon>Teleostei</taxon>
        <taxon>Ostariophysi</taxon>
        <taxon>Cypriniformes</taxon>
        <taxon>Danionidae</taxon>
        <taxon>Danioninae</taxon>
        <taxon>Danionella</taxon>
    </lineage>
</organism>
<name>A0A553NNE1_9TELE</name>
<sequence>HQPLILSARSNELVRLNLSPGRVKETEASLHIRPLSGAGGVSFSPGTRYSLQ</sequence>